<dbReference type="GO" id="GO:0034040">
    <property type="term" value="F:ATPase-coupled lipid transmembrane transporter activity"/>
    <property type="evidence" value="ECO:0007669"/>
    <property type="project" value="TreeGrafter"/>
</dbReference>
<keyword evidence="8 9" id="KW-0472">Membrane</keyword>
<evidence type="ECO:0000256" key="2">
    <source>
        <dbReference type="ARBA" id="ARBA00022448"/>
    </source>
</evidence>
<evidence type="ECO:0000256" key="3">
    <source>
        <dbReference type="ARBA" id="ARBA00022475"/>
    </source>
</evidence>
<dbReference type="KEGG" id="aym:YM304_24630"/>
<dbReference type="InterPro" id="IPR003439">
    <property type="entry name" value="ABC_transporter-like_ATP-bd"/>
</dbReference>
<dbReference type="SUPFAM" id="SSF52540">
    <property type="entry name" value="P-loop containing nucleoside triphosphate hydrolases"/>
    <property type="match status" value="1"/>
</dbReference>
<feature type="domain" description="ABC transporter" evidence="10">
    <location>
        <begin position="349"/>
        <end position="596"/>
    </location>
</feature>
<dbReference type="GO" id="GO:0140359">
    <property type="term" value="F:ABC-type transporter activity"/>
    <property type="evidence" value="ECO:0007669"/>
    <property type="project" value="InterPro"/>
</dbReference>
<evidence type="ECO:0000256" key="5">
    <source>
        <dbReference type="ARBA" id="ARBA00022741"/>
    </source>
</evidence>
<feature type="domain" description="ABC transmembrane type-1" evidence="11">
    <location>
        <begin position="30"/>
        <end position="315"/>
    </location>
</feature>
<keyword evidence="5" id="KW-0547">Nucleotide-binding</keyword>
<evidence type="ECO:0000256" key="6">
    <source>
        <dbReference type="ARBA" id="ARBA00022840"/>
    </source>
</evidence>
<dbReference type="AlphaFoldDB" id="A0A6C7E7R5"/>
<evidence type="ECO:0000256" key="9">
    <source>
        <dbReference type="SAM" id="Phobius"/>
    </source>
</evidence>
<dbReference type="SMART" id="SM00382">
    <property type="entry name" value="AAA"/>
    <property type="match status" value="1"/>
</dbReference>
<feature type="transmembrane region" description="Helical" evidence="9">
    <location>
        <begin position="249"/>
        <end position="277"/>
    </location>
</feature>
<dbReference type="Gene3D" id="3.40.50.300">
    <property type="entry name" value="P-loop containing nucleotide triphosphate hydrolases"/>
    <property type="match status" value="1"/>
</dbReference>
<dbReference type="InterPro" id="IPR003593">
    <property type="entry name" value="AAA+_ATPase"/>
</dbReference>
<dbReference type="OrthoDB" id="9806127at2"/>
<evidence type="ECO:0000313" key="12">
    <source>
        <dbReference type="EMBL" id="BAN02777.1"/>
    </source>
</evidence>
<gene>
    <name evidence="12" type="ORF">YM304_24630</name>
</gene>
<dbReference type="InterPro" id="IPR011527">
    <property type="entry name" value="ABC1_TM_dom"/>
</dbReference>
<dbReference type="SUPFAM" id="SSF90123">
    <property type="entry name" value="ABC transporter transmembrane region"/>
    <property type="match status" value="1"/>
</dbReference>
<keyword evidence="4 9" id="KW-0812">Transmembrane</keyword>
<dbReference type="GO" id="GO:0016887">
    <property type="term" value="F:ATP hydrolysis activity"/>
    <property type="evidence" value="ECO:0007669"/>
    <property type="project" value="InterPro"/>
</dbReference>
<dbReference type="InterPro" id="IPR027417">
    <property type="entry name" value="P-loop_NTPase"/>
</dbReference>
<evidence type="ECO:0000256" key="1">
    <source>
        <dbReference type="ARBA" id="ARBA00004651"/>
    </source>
</evidence>
<feature type="transmembrane region" description="Helical" evidence="9">
    <location>
        <begin position="174"/>
        <end position="190"/>
    </location>
</feature>
<dbReference type="FunFam" id="3.40.50.300:FF:000299">
    <property type="entry name" value="ABC transporter ATP-binding protein/permease"/>
    <property type="match status" value="1"/>
</dbReference>
<comment type="subcellular location">
    <subcellularLocation>
        <location evidence="1">Cell membrane</location>
        <topology evidence="1">Multi-pass membrane protein</topology>
    </subcellularLocation>
</comment>
<dbReference type="Pfam" id="PF00664">
    <property type="entry name" value="ABC_membrane"/>
    <property type="match status" value="1"/>
</dbReference>
<dbReference type="PROSITE" id="PS50893">
    <property type="entry name" value="ABC_TRANSPORTER_2"/>
    <property type="match status" value="1"/>
</dbReference>
<evidence type="ECO:0000256" key="7">
    <source>
        <dbReference type="ARBA" id="ARBA00022989"/>
    </source>
</evidence>
<dbReference type="EMBL" id="AP012057">
    <property type="protein sequence ID" value="BAN02777.1"/>
    <property type="molecule type" value="Genomic_DNA"/>
</dbReference>
<organism evidence="12 13">
    <name type="scientific">Ilumatobacter coccineus (strain NBRC 103263 / KCTC 29153 / YM16-304)</name>
    <dbReference type="NCBI Taxonomy" id="1313172"/>
    <lineage>
        <taxon>Bacteria</taxon>
        <taxon>Bacillati</taxon>
        <taxon>Actinomycetota</taxon>
        <taxon>Acidimicrobiia</taxon>
        <taxon>Acidimicrobiales</taxon>
        <taxon>Ilumatobacteraceae</taxon>
        <taxon>Ilumatobacter</taxon>
    </lineage>
</organism>
<dbReference type="InterPro" id="IPR039421">
    <property type="entry name" value="Type_1_exporter"/>
</dbReference>
<keyword evidence="3" id="KW-1003">Cell membrane</keyword>
<feature type="transmembrane region" description="Helical" evidence="9">
    <location>
        <begin position="29"/>
        <end position="50"/>
    </location>
</feature>
<evidence type="ECO:0000256" key="4">
    <source>
        <dbReference type="ARBA" id="ARBA00022692"/>
    </source>
</evidence>
<reference evidence="12 13" key="1">
    <citation type="journal article" date="2013" name="Int. J. Syst. Evol. Microbiol.">
        <title>Ilumatobacter nonamiense sp. nov. and Ilumatobacter coccineum sp. nov., isolated from seashore sand.</title>
        <authorList>
            <person name="Matsumoto A."/>
            <person name="Kasai H."/>
            <person name="Matsuo Y."/>
            <person name="Shizuri Y."/>
            <person name="Ichikawa N."/>
            <person name="Fujita N."/>
            <person name="Omura S."/>
            <person name="Takahashi Y."/>
        </authorList>
    </citation>
    <scope>NUCLEOTIDE SEQUENCE [LARGE SCALE GENOMIC DNA]</scope>
    <source>
        <strain evidence="13">NBRC 103263 / KCTC 29153 / YM16-304</strain>
    </source>
</reference>
<proteinExistence type="predicted"/>
<dbReference type="PANTHER" id="PTHR24221">
    <property type="entry name" value="ATP-BINDING CASSETTE SUB-FAMILY B"/>
    <property type="match status" value="1"/>
</dbReference>
<keyword evidence="2" id="KW-0813">Transport</keyword>
<evidence type="ECO:0000256" key="8">
    <source>
        <dbReference type="ARBA" id="ARBA00023136"/>
    </source>
</evidence>
<dbReference type="Gene3D" id="1.20.1560.10">
    <property type="entry name" value="ABC transporter type 1, transmembrane domain"/>
    <property type="match status" value="1"/>
</dbReference>
<dbReference type="GO" id="GO:0005524">
    <property type="term" value="F:ATP binding"/>
    <property type="evidence" value="ECO:0007669"/>
    <property type="project" value="UniProtKB-KW"/>
</dbReference>
<keyword evidence="7 9" id="KW-1133">Transmembrane helix</keyword>
<dbReference type="GO" id="GO:0005886">
    <property type="term" value="C:plasma membrane"/>
    <property type="evidence" value="ECO:0007669"/>
    <property type="project" value="UniProtKB-SubCell"/>
</dbReference>
<dbReference type="Proteomes" id="UP000011863">
    <property type="component" value="Chromosome"/>
</dbReference>
<dbReference type="InterPro" id="IPR036640">
    <property type="entry name" value="ABC1_TM_sf"/>
</dbReference>
<sequence>MTFATNDTYTATATIRRGLREAAVLRHGLWLTVVFAAIGALGRVVVPILIQQAIDNGIVDQPEVRIDFVAKLSAIGVVAVLISGIAFRQASIRLGERSERALFDFRERLIGHIHQLSLADHGEERRGGLVARVTSDIETLAQFFQWGGMAWLRSTTLMVIVAVVMLVYDWQLAMVAFAIALPLALVLRAVQKRLIEAHGAARERNGEMLGALAEVVSGAATIRAYGAGEHVAETVSDATREKARAQVRAALIGAFLFPSGEVFSVFTVSAVVGVGVWRGPGDGLTAGALIGFVFLTYRFLEPIAEFTEIIDQTQTAVAGLRRILTVLDMPVGPPEASSTTPLPSGPMEIEIDDVTFAYAARDADGRVDGEAAPDVPVLRNVTLTIPAGQQVAMVGETGSGKSTLGKLIARFADPGSGAIRVGGVDLTDTSRAELRSRLIVVSQEPFLFDDTIAANVAFARADATRDHVEQIVADLDVGEWVAALDGGLDTRVGERGEQLSAGERQLVALLRAGLADPDVLILDEATSSVDALTEVTIARALERLASTRTTIAIAHRLSTAARADRVLVLADGVLVEDGVHADLVAAGGTYSDLYDAWVSATSV</sequence>
<name>A0A6C7E7R5_ILUCY</name>
<evidence type="ECO:0000313" key="13">
    <source>
        <dbReference type="Proteomes" id="UP000011863"/>
    </source>
</evidence>
<evidence type="ECO:0000259" key="10">
    <source>
        <dbReference type="PROSITE" id="PS50893"/>
    </source>
</evidence>
<feature type="transmembrane region" description="Helical" evidence="9">
    <location>
        <begin position="150"/>
        <end position="168"/>
    </location>
</feature>
<dbReference type="PANTHER" id="PTHR24221:SF654">
    <property type="entry name" value="ATP-BINDING CASSETTE SUB-FAMILY B MEMBER 6"/>
    <property type="match status" value="1"/>
</dbReference>
<accession>A0A6C7E7R5</accession>
<dbReference type="Pfam" id="PF00005">
    <property type="entry name" value="ABC_tran"/>
    <property type="match status" value="1"/>
</dbReference>
<dbReference type="PROSITE" id="PS50929">
    <property type="entry name" value="ABC_TM1F"/>
    <property type="match status" value="1"/>
</dbReference>
<evidence type="ECO:0000259" key="11">
    <source>
        <dbReference type="PROSITE" id="PS50929"/>
    </source>
</evidence>
<keyword evidence="6 12" id="KW-0067">ATP-binding</keyword>
<keyword evidence="13" id="KW-1185">Reference proteome</keyword>
<dbReference type="RefSeq" id="WP_015442024.1">
    <property type="nucleotide sequence ID" value="NC_020520.1"/>
</dbReference>
<feature type="transmembrane region" description="Helical" evidence="9">
    <location>
        <begin position="70"/>
        <end position="87"/>
    </location>
</feature>
<protein>
    <submittedName>
        <fullName evidence="12">Putative ABC transporter permease/ATP-binding protein</fullName>
    </submittedName>
</protein>